<dbReference type="RefSeq" id="WP_367721761.1">
    <property type="nucleotide sequence ID" value="NZ_JBFOCI010000001.1"/>
</dbReference>
<gene>
    <name evidence="1" type="ORF">ABUE31_01815</name>
</gene>
<dbReference type="InterPro" id="IPR012347">
    <property type="entry name" value="Ferritin-like"/>
</dbReference>
<dbReference type="InterPro" id="IPR009078">
    <property type="entry name" value="Ferritin-like_SF"/>
</dbReference>
<organism evidence="1 2">
    <name type="scientific">Mesorhizobium marinum</name>
    <dbReference type="NCBI Taxonomy" id="3228790"/>
    <lineage>
        <taxon>Bacteria</taxon>
        <taxon>Pseudomonadati</taxon>
        <taxon>Pseudomonadota</taxon>
        <taxon>Alphaproteobacteria</taxon>
        <taxon>Hyphomicrobiales</taxon>
        <taxon>Phyllobacteriaceae</taxon>
        <taxon>Mesorhizobium</taxon>
    </lineage>
</organism>
<dbReference type="EMBL" id="JBFOCI010000001">
    <property type="protein sequence ID" value="MEW9804719.1"/>
    <property type="molecule type" value="Genomic_DNA"/>
</dbReference>
<evidence type="ECO:0000313" key="2">
    <source>
        <dbReference type="Proteomes" id="UP001556196"/>
    </source>
</evidence>
<name>A0ABV3QUG8_9HYPH</name>
<proteinExistence type="predicted"/>
<sequence>MQAVFRSEAAIRDVVGYAQAGITAEAFELVPRCDHHKWYFECLFDLEQTDSIPPVRRSSIDWEARMSLGTSDREVTVASTGELVAVAAGIGRAMVNGYSRLASRMRDEGRDDLAAVFERLASEEEMHVANVVRRSSDDVVANTSLPGWDPQKLFDDEGAGATAPELLSPYRVLATAVRNAERVFGFWTYLVARADTGAMRAACEQMAHHELAHVAALRRERRRAYHAQGGPRVRPEPGWTLAALERRLADLLSNGAATPASPEMQSCIDGARLRAEALEKEDPVDAPVPAGAADRPQPCAEVLLDCYLDMAERLPTQDARDRVQRFAGEMIGCLAAIRSRQVPGN</sequence>
<reference evidence="1 2" key="1">
    <citation type="submission" date="2024-06" db="EMBL/GenBank/DDBJ databases">
        <authorList>
            <person name="Tuo L."/>
        </authorList>
    </citation>
    <scope>NUCLEOTIDE SEQUENCE [LARGE SCALE GENOMIC DNA]</scope>
    <source>
        <strain evidence="1 2">ZMM04-5</strain>
    </source>
</reference>
<keyword evidence="2" id="KW-1185">Reference proteome</keyword>
<evidence type="ECO:0000313" key="1">
    <source>
        <dbReference type="EMBL" id="MEW9804719.1"/>
    </source>
</evidence>
<dbReference type="SUPFAM" id="SSF47240">
    <property type="entry name" value="Ferritin-like"/>
    <property type="match status" value="1"/>
</dbReference>
<dbReference type="Proteomes" id="UP001556196">
    <property type="component" value="Unassembled WGS sequence"/>
</dbReference>
<dbReference type="Gene3D" id="1.20.1260.10">
    <property type="match status" value="1"/>
</dbReference>
<protein>
    <submittedName>
        <fullName evidence="1">Rubrerythrin family protein</fullName>
    </submittedName>
</protein>
<accession>A0ABV3QUG8</accession>
<comment type="caution">
    <text evidence="1">The sequence shown here is derived from an EMBL/GenBank/DDBJ whole genome shotgun (WGS) entry which is preliminary data.</text>
</comment>